<gene>
    <name evidence="2" type="ORF">O7A05_31540</name>
</gene>
<dbReference type="Proteomes" id="UP001366503">
    <property type="component" value="Unassembled WGS sequence"/>
</dbReference>
<keyword evidence="1" id="KW-1133">Transmembrane helix</keyword>
<evidence type="ECO:0000313" key="3">
    <source>
        <dbReference type="Proteomes" id="UP001366503"/>
    </source>
</evidence>
<keyword evidence="1" id="KW-0472">Membrane</keyword>
<organism evidence="2 3">
    <name type="scientific">Mesorhizobium argentiipisi</name>
    <dbReference type="NCBI Taxonomy" id="3015175"/>
    <lineage>
        <taxon>Bacteria</taxon>
        <taxon>Pseudomonadati</taxon>
        <taxon>Pseudomonadota</taxon>
        <taxon>Alphaproteobacteria</taxon>
        <taxon>Hyphomicrobiales</taxon>
        <taxon>Phyllobacteriaceae</taxon>
        <taxon>Mesorhizobium</taxon>
    </lineage>
</organism>
<keyword evidence="3" id="KW-1185">Reference proteome</keyword>
<reference evidence="2 3" key="1">
    <citation type="submission" date="2022-12" db="EMBL/GenBank/DDBJ databases">
        <authorList>
            <person name="Muema E."/>
        </authorList>
    </citation>
    <scope>NUCLEOTIDE SEQUENCE [LARGE SCALE GENOMIC DNA]</scope>
    <source>
        <strain evidence="3">1330</strain>
    </source>
</reference>
<evidence type="ECO:0000313" key="2">
    <source>
        <dbReference type="EMBL" id="MEI9406657.1"/>
    </source>
</evidence>
<proteinExistence type="predicted"/>
<name>A0ABU8KMS1_9HYPH</name>
<sequence length="122" mass="13687">MRAFAMAPCRRIYTLIRLNKLIFRRPAFPFDPDFFWAQFGSAASAPATTGSLESGIRRIGEPFHDPLMKDVIECRQRMGEVAMTNRLFEVLARRRSWLDRVPLGLLVFLATLVAALMGGAGA</sequence>
<comment type="caution">
    <text evidence="2">The sequence shown here is derived from an EMBL/GenBank/DDBJ whole genome shotgun (WGS) entry which is preliminary data.</text>
</comment>
<accession>A0ABU8KMS1</accession>
<keyword evidence="1" id="KW-0812">Transmembrane</keyword>
<dbReference type="EMBL" id="JAPYKO010000041">
    <property type="protein sequence ID" value="MEI9406657.1"/>
    <property type="molecule type" value="Genomic_DNA"/>
</dbReference>
<dbReference type="RefSeq" id="WP_337097213.1">
    <property type="nucleotide sequence ID" value="NZ_JAPYKO010000041.1"/>
</dbReference>
<evidence type="ECO:0000256" key="1">
    <source>
        <dbReference type="SAM" id="Phobius"/>
    </source>
</evidence>
<protein>
    <submittedName>
        <fullName evidence="2">Uncharacterized protein</fullName>
    </submittedName>
</protein>
<feature type="transmembrane region" description="Helical" evidence="1">
    <location>
        <begin position="101"/>
        <end position="120"/>
    </location>
</feature>